<gene>
    <name evidence="3" type="ORF">BD626DRAFT_105866</name>
</gene>
<dbReference type="STRING" id="97359.A0A550CSL3"/>
<evidence type="ECO:0000259" key="2">
    <source>
        <dbReference type="Pfam" id="PF22740"/>
    </source>
</evidence>
<sequence length="242" mass="26748">MIILDGMPLTPGAALDPLDTAFAPLPRRPSYLDRPSPASEHPPHHVTTTKSPLPTIHHPLPPCNHTLRLTTYGFERGPPAGPAPALTFDIRDLPNPPKPVREAHLGTSEVMQQCLFEDEGVRARFAEVIDEVEEVVRKHQTKDHRPREQPDEDALTIAVCCRKGKHRSVAFVERLARELRAYLASVSWGGDWRVEVVHRDVNAPKSRPTTASPQEKHATPNAEVHGDPGLKDDVSRTANGCC</sequence>
<reference evidence="3 4" key="1">
    <citation type="journal article" date="2019" name="New Phytol.">
        <title>Comparative genomics reveals unique wood-decay strategies and fruiting body development in the Schizophyllaceae.</title>
        <authorList>
            <person name="Almasi E."/>
            <person name="Sahu N."/>
            <person name="Krizsan K."/>
            <person name="Balint B."/>
            <person name="Kovacs G.M."/>
            <person name="Kiss B."/>
            <person name="Cseklye J."/>
            <person name="Drula E."/>
            <person name="Henrissat B."/>
            <person name="Nagy I."/>
            <person name="Chovatia M."/>
            <person name="Adam C."/>
            <person name="LaButti K."/>
            <person name="Lipzen A."/>
            <person name="Riley R."/>
            <person name="Grigoriev I.V."/>
            <person name="Nagy L.G."/>
        </authorList>
    </citation>
    <scope>NUCLEOTIDE SEQUENCE [LARGE SCALE GENOMIC DNA]</scope>
    <source>
        <strain evidence="3 4">NL-1724</strain>
    </source>
</reference>
<feature type="region of interest" description="Disordered" evidence="1">
    <location>
        <begin position="203"/>
        <end position="242"/>
    </location>
</feature>
<feature type="compositionally biased region" description="Basic and acidic residues" evidence="1">
    <location>
        <begin position="214"/>
        <end position="235"/>
    </location>
</feature>
<accession>A0A550CSL3</accession>
<dbReference type="InterPro" id="IPR005337">
    <property type="entry name" value="RapZ-like"/>
</dbReference>
<dbReference type="PANTHER" id="PTHR30448:SF0">
    <property type="entry name" value="RNASE ADAPTER PROTEIN RAPZ"/>
    <property type="match status" value="1"/>
</dbReference>
<dbReference type="AlphaFoldDB" id="A0A550CSL3"/>
<keyword evidence="4" id="KW-1185">Reference proteome</keyword>
<evidence type="ECO:0000313" key="4">
    <source>
        <dbReference type="Proteomes" id="UP000320762"/>
    </source>
</evidence>
<protein>
    <recommendedName>
        <fullName evidence="2">RapZ C-terminal domain-containing protein</fullName>
    </recommendedName>
</protein>
<dbReference type="Pfam" id="PF22740">
    <property type="entry name" value="PapZ_C"/>
    <property type="match status" value="1"/>
</dbReference>
<dbReference type="PANTHER" id="PTHR30448">
    <property type="entry name" value="RNASE ADAPTER PROTEIN RAPZ"/>
    <property type="match status" value="1"/>
</dbReference>
<comment type="caution">
    <text evidence="3">The sequence shown here is derived from an EMBL/GenBank/DDBJ whole genome shotgun (WGS) entry which is preliminary data.</text>
</comment>
<dbReference type="Proteomes" id="UP000320762">
    <property type="component" value="Unassembled WGS sequence"/>
</dbReference>
<evidence type="ECO:0000256" key="1">
    <source>
        <dbReference type="SAM" id="MobiDB-lite"/>
    </source>
</evidence>
<name>A0A550CSL3_9AGAR</name>
<dbReference type="GO" id="GO:0005524">
    <property type="term" value="F:ATP binding"/>
    <property type="evidence" value="ECO:0007669"/>
    <property type="project" value="InterPro"/>
</dbReference>
<dbReference type="EMBL" id="VDMD01000002">
    <property type="protein sequence ID" value="TRM67767.1"/>
    <property type="molecule type" value="Genomic_DNA"/>
</dbReference>
<feature type="region of interest" description="Disordered" evidence="1">
    <location>
        <begin position="26"/>
        <end position="58"/>
    </location>
</feature>
<organism evidence="3 4">
    <name type="scientific">Schizophyllum amplum</name>
    <dbReference type="NCBI Taxonomy" id="97359"/>
    <lineage>
        <taxon>Eukaryota</taxon>
        <taxon>Fungi</taxon>
        <taxon>Dikarya</taxon>
        <taxon>Basidiomycota</taxon>
        <taxon>Agaricomycotina</taxon>
        <taxon>Agaricomycetes</taxon>
        <taxon>Agaricomycetidae</taxon>
        <taxon>Agaricales</taxon>
        <taxon>Schizophyllaceae</taxon>
        <taxon>Schizophyllum</taxon>
    </lineage>
</organism>
<dbReference type="OrthoDB" id="10267139at2759"/>
<dbReference type="InterPro" id="IPR053931">
    <property type="entry name" value="RapZ_C"/>
</dbReference>
<feature type="domain" description="RapZ C-terminal" evidence="2">
    <location>
        <begin position="66"/>
        <end position="201"/>
    </location>
</feature>
<evidence type="ECO:0000313" key="3">
    <source>
        <dbReference type="EMBL" id="TRM67767.1"/>
    </source>
</evidence>
<proteinExistence type="predicted"/>